<proteinExistence type="predicted"/>
<dbReference type="GO" id="GO:0003676">
    <property type="term" value="F:nucleic acid binding"/>
    <property type="evidence" value="ECO:0007669"/>
    <property type="project" value="InterPro"/>
</dbReference>
<reference evidence="1 2" key="1">
    <citation type="journal article" date="2019" name="Sci. Rep.">
        <title>Orb-weaving spider Araneus ventricosus genome elucidates the spidroin gene catalogue.</title>
        <authorList>
            <person name="Kono N."/>
            <person name="Nakamura H."/>
            <person name="Ohtoshi R."/>
            <person name="Moran D.A.P."/>
            <person name="Shinohara A."/>
            <person name="Yoshida Y."/>
            <person name="Fujiwara M."/>
            <person name="Mori M."/>
            <person name="Tomita M."/>
            <person name="Arakawa K."/>
        </authorList>
    </citation>
    <scope>NUCLEOTIDE SEQUENCE [LARGE SCALE GENOMIC DNA]</scope>
</reference>
<dbReference type="AlphaFoldDB" id="A0A4Y2BPK2"/>
<dbReference type="InterPro" id="IPR036397">
    <property type="entry name" value="RNaseH_sf"/>
</dbReference>
<comment type="caution">
    <text evidence="1">The sequence shown here is derived from an EMBL/GenBank/DDBJ whole genome shotgun (WGS) entry which is preliminary data.</text>
</comment>
<dbReference type="Proteomes" id="UP000499080">
    <property type="component" value="Unassembled WGS sequence"/>
</dbReference>
<gene>
    <name evidence="1" type="ORF">AVEN_59716_1</name>
</gene>
<evidence type="ECO:0000313" key="1">
    <source>
        <dbReference type="EMBL" id="GBL93529.1"/>
    </source>
</evidence>
<dbReference type="PANTHER" id="PTHR47326:SF1">
    <property type="entry name" value="HTH PSQ-TYPE DOMAIN-CONTAINING PROTEIN"/>
    <property type="match status" value="1"/>
</dbReference>
<dbReference type="Gene3D" id="3.30.420.10">
    <property type="entry name" value="Ribonuclease H-like superfamily/Ribonuclease H"/>
    <property type="match status" value="1"/>
</dbReference>
<dbReference type="OrthoDB" id="6764275at2759"/>
<protein>
    <submittedName>
        <fullName evidence="1">Uncharacterized protein</fullName>
    </submittedName>
</protein>
<organism evidence="1 2">
    <name type="scientific">Araneus ventricosus</name>
    <name type="common">Orbweaver spider</name>
    <name type="synonym">Epeira ventricosa</name>
    <dbReference type="NCBI Taxonomy" id="182803"/>
    <lineage>
        <taxon>Eukaryota</taxon>
        <taxon>Metazoa</taxon>
        <taxon>Ecdysozoa</taxon>
        <taxon>Arthropoda</taxon>
        <taxon>Chelicerata</taxon>
        <taxon>Arachnida</taxon>
        <taxon>Araneae</taxon>
        <taxon>Araneomorphae</taxon>
        <taxon>Entelegynae</taxon>
        <taxon>Araneoidea</taxon>
        <taxon>Araneidae</taxon>
        <taxon>Araneus</taxon>
    </lineage>
</organism>
<name>A0A4Y2BPK2_ARAVE</name>
<dbReference type="PANTHER" id="PTHR47326">
    <property type="entry name" value="TRANSPOSABLE ELEMENT TC3 TRANSPOSASE-LIKE PROTEIN"/>
    <property type="match status" value="1"/>
</dbReference>
<keyword evidence="2" id="KW-1185">Reference proteome</keyword>
<dbReference type="EMBL" id="BGPR01000094">
    <property type="protein sequence ID" value="GBL93529.1"/>
    <property type="molecule type" value="Genomic_DNA"/>
</dbReference>
<sequence length="118" mass="14109">MACRQLYGHKKAERMRCNADQEGVKGRWSSTVRDFLNRDLPHRWIRRADLDDVPLLPWPPRLPDLTPCDFFLWGYVKEKVYVPTMPTTPQEFITAAVMDIDRNMLLNIWTELDYRWNV</sequence>
<accession>A0A4Y2BPK2</accession>
<evidence type="ECO:0000313" key="2">
    <source>
        <dbReference type="Proteomes" id="UP000499080"/>
    </source>
</evidence>